<keyword evidence="12" id="KW-1185">Reference proteome</keyword>
<dbReference type="GeneID" id="136817785"/>
<feature type="region of interest" description="Disordered" evidence="10">
    <location>
        <begin position="184"/>
        <end position="247"/>
    </location>
</feature>
<sequence length="623" mass="71675">MDSTRENTFNTTDLQQLSLLHGNHPVEQADWIEVNEKLRSRGLTPIVLSNLETTHKEGLSVFNEETSDILRKTLLHLIQENDKKQKTIGELQKLGNNISKRNIGSSPIKPNQNGIDQTKHRKKRKEHRPSNKWSMNMTSSIDDRKEKDIRYFMEQKYSERINSLQDELDVLRKSIESFDISKTKTSRNSDILPQERDKHSTDKKPLPNNVVREQQHQLKIPQSQHKQITEDRQHSQRGETHRSKKSEDTAIALETLLDDIYLKDATSAKKYKKKCASLKSQIHILQSENQQLSNALEMKNEKNSHQNQIQINQEVSSSDEGGFPTYRISPRYCGAGADGSARPTSTSGQVPSARDKHYNGNIRPLSTARQMASARDHSTSEAIKLLENLNEIVTGESGMTYIEILDNRIELLRQIMEWKADQSRLEEIYDALQSLQEELAPPLNPPLTATTAGKPPTLMFGASPSQSQDILKLIQNMRRAYKKNQEPIFTNIDLSEDSLTSDQMRAVIHHFMKLFDVKKESAVYTRIYDLYNRYYEVLNALNSIHHMLHLKKENGVNDIVNAVGKLTKLKKHLRAQKIDRVMNQVEQYDQFYEEFHKLVQELKDTLGVSELEDILPAVKLLQQ</sequence>
<feature type="region of interest" description="Disordered" evidence="10">
    <location>
        <begin position="98"/>
        <end position="140"/>
    </location>
</feature>
<dbReference type="GO" id="GO:0043015">
    <property type="term" value="F:gamma-tubulin binding"/>
    <property type="evidence" value="ECO:0007669"/>
    <property type="project" value="InterPro"/>
</dbReference>
<comment type="subcellular location">
    <subcellularLocation>
        <location evidence="1">Cytoplasm</location>
        <location evidence="1">Cytoskeleton</location>
        <location evidence="1">Microtubule organizing center</location>
        <location evidence="1">Centrosome</location>
    </subcellularLocation>
</comment>
<dbReference type="InterPro" id="IPR037692">
    <property type="entry name" value="CEP70"/>
</dbReference>
<evidence type="ECO:0000256" key="7">
    <source>
        <dbReference type="ARBA" id="ARBA00023212"/>
    </source>
</evidence>
<organism evidence="11 12">
    <name type="scientific">Clytia hemisphaerica</name>
    <dbReference type="NCBI Taxonomy" id="252671"/>
    <lineage>
        <taxon>Eukaryota</taxon>
        <taxon>Metazoa</taxon>
        <taxon>Cnidaria</taxon>
        <taxon>Hydrozoa</taxon>
        <taxon>Hydroidolina</taxon>
        <taxon>Leptothecata</taxon>
        <taxon>Obeliida</taxon>
        <taxon>Clytiidae</taxon>
        <taxon>Clytia</taxon>
    </lineage>
</organism>
<evidence type="ECO:0000256" key="10">
    <source>
        <dbReference type="SAM" id="MobiDB-lite"/>
    </source>
</evidence>
<feature type="region of interest" description="Disordered" evidence="10">
    <location>
        <begin position="337"/>
        <end position="360"/>
    </location>
</feature>
<proteinExistence type="predicted"/>
<dbReference type="GO" id="GO:0005813">
    <property type="term" value="C:centrosome"/>
    <property type="evidence" value="ECO:0007669"/>
    <property type="project" value="UniProtKB-SubCell"/>
</dbReference>
<evidence type="ECO:0000256" key="6">
    <source>
        <dbReference type="ARBA" id="ARBA00023054"/>
    </source>
</evidence>
<evidence type="ECO:0000256" key="4">
    <source>
        <dbReference type="ARBA" id="ARBA00022490"/>
    </source>
</evidence>
<reference evidence="11" key="1">
    <citation type="submission" date="2021-01" db="UniProtKB">
        <authorList>
            <consortium name="EnsemblMetazoa"/>
        </authorList>
    </citation>
    <scope>IDENTIFICATION</scope>
</reference>
<dbReference type="Proteomes" id="UP000594262">
    <property type="component" value="Unplaced"/>
</dbReference>
<keyword evidence="4" id="KW-0963">Cytoplasm</keyword>
<keyword evidence="6 9" id="KW-0175">Coiled coil</keyword>
<feature type="compositionally biased region" description="Basic and acidic residues" evidence="10">
    <location>
        <begin position="193"/>
        <end position="205"/>
    </location>
</feature>
<feature type="coiled-coil region" evidence="9">
    <location>
        <begin position="268"/>
        <end position="302"/>
    </location>
</feature>
<dbReference type="PANTHER" id="PTHR14594:SF1">
    <property type="entry name" value="CENTROSOMAL PROTEIN OF 70 KDA"/>
    <property type="match status" value="1"/>
</dbReference>
<evidence type="ECO:0000313" key="11">
    <source>
        <dbReference type="EnsemblMetazoa" id="CLYHEMP002773.1"/>
    </source>
</evidence>
<keyword evidence="7" id="KW-0206">Cytoskeleton</keyword>
<dbReference type="PANTHER" id="PTHR14594">
    <property type="entry name" value="CENTROSOMAL PROTEIN OF 70 KDA"/>
    <property type="match status" value="1"/>
</dbReference>
<evidence type="ECO:0000256" key="8">
    <source>
        <dbReference type="ARBA" id="ARBA00025273"/>
    </source>
</evidence>
<feature type="compositionally biased region" description="Basic and acidic residues" evidence="10">
    <location>
        <begin position="227"/>
        <end position="247"/>
    </location>
</feature>
<evidence type="ECO:0000313" key="12">
    <source>
        <dbReference type="Proteomes" id="UP000594262"/>
    </source>
</evidence>
<dbReference type="AlphaFoldDB" id="A0A7M5WQP8"/>
<evidence type="ECO:0000256" key="9">
    <source>
        <dbReference type="SAM" id="Coils"/>
    </source>
</evidence>
<name>A0A7M5WQP8_9CNID</name>
<evidence type="ECO:0000256" key="5">
    <source>
        <dbReference type="ARBA" id="ARBA00022803"/>
    </source>
</evidence>
<dbReference type="EnsemblMetazoa" id="CLYHEMT002773.1">
    <property type="protein sequence ID" value="CLYHEMP002773.1"/>
    <property type="gene ID" value="CLYHEMG002773"/>
</dbReference>
<dbReference type="OrthoDB" id="2020926at2759"/>
<dbReference type="GO" id="GO:0070507">
    <property type="term" value="P:regulation of microtubule cytoskeleton organization"/>
    <property type="evidence" value="ECO:0007669"/>
    <property type="project" value="InterPro"/>
</dbReference>
<evidence type="ECO:0000256" key="1">
    <source>
        <dbReference type="ARBA" id="ARBA00004300"/>
    </source>
</evidence>
<comment type="function">
    <text evidence="8">Plays a role in the organization of both preexisting and nascent microtubules in interphase cells. During mitosis, required for the organization and orientation of the mitotic spindle.</text>
</comment>
<feature type="compositionally biased region" description="Polar residues" evidence="10">
    <location>
        <begin position="98"/>
        <end position="116"/>
    </location>
</feature>
<dbReference type="RefSeq" id="XP_066930203.1">
    <property type="nucleotide sequence ID" value="XM_067074102.1"/>
</dbReference>
<comment type="subunit">
    <text evidence="2">Directly interacts with tubulin-gamma; this interaction determines centrosomal localization.</text>
</comment>
<protein>
    <recommendedName>
        <fullName evidence="3">Centrosomal protein of 70 kDa</fullName>
    </recommendedName>
</protein>
<evidence type="ECO:0000256" key="2">
    <source>
        <dbReference type="ARBA" id="ARBA00011832"/>
    </source>
</evidence>
<keyword evidence="5" id="KW-0802">TPR repeat</keyword>
<accession>A0A7M5WQP8</accession>
<dbReference type="GO" id="GO:0060271">
    <property type="term" value="P:cilium assembly"/>
    <property type="evidence" value="ECO:0007669"/>
    <property type="project" value="InterPro"/>
</dbReference>
<evidence type="ECO:0000256" key="3">
    <source>
        <dbReference type="ARBA" id="ARBA00018408"/>
    </source>
</evidence>
<feature type="compositionally biased region" description="Polar residues" evidence="10">
    <location>
        <begin position="131"/>
        <end position="140"/>
    </location>
</feature>